<dbReference type="Proteomes" id="UP001396334">
    <property type="component" value="Unassembled WGS sequence"/>
</dbReference>
<protein>
    <recommendedName>
        <fullName evidence="1">DUF4283 domain-containing protein</fullName>
    </recommendedName>
</protein>
<dbReference type="Pfam" id="PF14111">
    <property type="entry name" value="DUF4283"/>
    <property type="match status" value="1"/>
</dbReference>
<organism evidence="2 3">
    <name type="scientific">Hibiscus sabdariffa</name>
    <name type="common">roselle</name>
    <dbReference type="NCBI Taxonomy" id="183260"/>
    <lineage>
        <taxon>Eukaryota</taxon>
        <taxon>Viridiplantae</taxon>
        <taxon>Streptophyta</taxon>
        <taxon>Embryophyta</taxon>
        <taxon>Tracheophyta</taxon>
        <taxon>Spermatophyta</taxon>
        <taxon>Magnoliopsida</taxon>
        <taxon>eudicotyledons</taxon>
        <taxon>Gunneridae</taxon>
        <taxon>Pentapetalae</taxon>
        <taxon>rosids</taxon>
        <taxon>malvids</taxon>
        <taxon>Malvales</taxon>
        <taxon>Malvaceae</taxon>
        <taxon>Malvoideae</taxon>
        <taxon>Hibiscus</taxon>
    </lineage>
</organism>
<name>A0ABR2PC89_9ROSI</name>
<evidence type="ECO:0000259" key="1">
    <source>
        <dbReference type="Pfam" id="PF14111"/>
    </source>
</evidence>
<accession>A0ABR2PC89</accession>
<dbReference type="InterPro" id="IPR025558">
    <property type="entry name" value="DUF4283"/>
</dbReference>
<proteinExistence type="predicted"/>
<keyword evidence="3" id="KW-1185">Reference proteome</keyword>
<evidence type="ECO:0000313" key="2">
    <source>
        <dbReference type="EMBL" id="KAK8985922.1"/>
    </source>
</evidence>
<gene>
    <name evidence="2" type="ORF">V6N11_037643</name>
</gene>
<comment type="caution">
    <text evidence="2">The sequence shown here is derived from an EMBL/GenBank/DDBJ whole genome shotgun (WGS) entry which is preliminary data.</text>
</comment>
<feature type="domain" description="DUF4283" evidence="1">
    <location>
        <begin position="80"/>
        <end position="134"/>
    </location>
</feature>
<evidence type="ECO:0000313" key="3">
    <source>
        <dbReference type="Proteomes" id="UP001396334"/>
    </source>
</evidence>
<reference evidence="2 3" key="1">
    <citation type="journal article" date="2024" name="G3 (Bethesda)">
        <title>Genome assembly of Hibiscus sabdariffa L. provides insights into metabolisms of medicinal natural products.</title>
        <authorList>
            <person name="Kim T."/>
        </authorList>
    </citation>
    <scope>NUCLEOTIDE SEQUENCE [LARGE SCALE GENOMIC DNA]</scope>
    <source>
        <strain evidence="2">TK-2024</strain>
        <tissue evidence="2">Old leaves</tissue>
    </source>
</reference>
<sequence length="440" mass="47705">MVDLSQSVGNLDARGLGVLDVANFPPLCAVHSSVAIEVGSGLGKEWNLLDQTLPFFPSVVCEGRRKLVKPHLDVLVDGARQWENSLLGRFLGKSPPLAIFQMTVDKLWGREGSITIRFLAPSVYILNFPSKKRRSVSGRLLLLGDHIMVYSKVITLFFGNVDNLQVVVSADYGHNSVKTVEPVSIKNVDTGETVNVAIGSIVESVDAVAEGTIVSETIDVETVVSVVTIAVDISQTVETVENVSVGAVVDLVTVETATSVENVVDFANVKVAANVADFHAEGIEGLELGVNPFDIDEHGGSPRKVRAVVDGVAVLMNQLKPIGKGKELSALLGVEEKFLRQKSRVQFIKDDDRNSAYFFRQVAARQSSNTIQVLHDSQGQKLDTFEGISAELIRHFSEALGASNSGVVQFPDEFLKKILGMELTEAMRDSLGTFDFQEIK</sequence>
<dbReference type="EMBL" id="JBBPBN010000066">
    <property type="protein sequence ID" value="KAK8985922.1"/>
    <property type="molecule type" value="Genomic_DNA"/>
</dbReference>